<gene>
    <name evidence="2" type="ORF">MM415A00786_0011</name>
    <name evidence="3" type="ORF">MM415B03411_0004</name>
    <name evidence="1" type="ORF">TM448A01242_0002</name>
    <name evidence="4" type="ORF">TM448B01362_0003</name>
</gene>
<evidence type="ECO:0000313" key="4">
    <source>
        <dbReference type="EMBL" id="QJH98658.1"/>
    </source>
</evidence>
<dbReference type="EMBL" id="MT144746">
    <property type="protein sequence ID" value="QJH98658.1"/>
    <property type="molecule type" value="Genomic_DNA"/>
</dbReference>
<reference evidence="1" key="1">
    <citation type="submission" date="2020-03" db="EMBL/GenBank/DDBJ databases">
        <title>The deep terrestrial virosphere.</title>
        <authorList>
            <person name="Holmfeldt K."/>
            <person name="Nilsson E."/>
            <person name="Simone D."/>
            <person name="Lopez-Fernandez M."/>
            <person name="Wu X."/>
            <person name="de Brujin I."/>
            <person name="Lundin D."/>
            <person name="Andersson A."/>
            <person name="Bertilsson S."/>
            <person name="Dopson M."/>
        </authorList>
    </citation>
    <scope>NUCLEOTIDE SEQUENCE</scope>
    <source>
        <strain evidence="2">MM415A00786</strain>
        <strain evidence="3">MM415B03411</strain>
        <strain evidence="1">TM448A01242</strain>
        <strain evidence="4">TM448B01362</strain>
    </source>
</reference>
<dbReference type="AlphaFoldDB" id="A0A6H1ZNS0"/>
<evidence type="ECO:0000313" key="3">
    <source>
        <dbReference type="EMBL" id="QJA91273.1"/>
    </source>
</evidence>
<name>A0A6H1ZNS0_9ZZZZ</name>
<organism evidence="1">
    <name type="scientific">viral metagenome</name>
    <dbReference type="NCBI Taxonomy" id="1070528"/>
    <lineage>
        <taxon>unclassified sequences</taxon>
        <taxon>metagenomes</taxon>
        <taxon>organismal metagenomes</taxon>
    </lineage>
</organism>
<dbReference type="EMBL" id="MT142975">
    <property type="protein sequence ID" value="QJA91273.1"/>
    <property type="molecule type" value="Genomic_DNA"/>
</dbReference>
<evidence type="ECO:0000313" key="1">
    <source>
        <dbReference type="EMBL" id="QJA49158.1"/>
    </source>
</evidence>
<accession>A0A6H1ZNS0</accession>
<proteinExistence type="predicted"/>
<dbReference type="EMBL" id="MT144121">
    <property type="protein sequence ID" value="QJA49158.1"/>
    <property type="molecule type" value="Genomic_DNA"/>
</dbReference>
<dbReference type="EMBL" id="MT142404">
    <property type="protein sequence ID" value="QJA80043.1"/>
    <property type="molecule type" value="Genomic_DNA"/>
</dbReference>
<sequence length="126" mass="12929">MGKLVHNDILDAALNVLETACTQISVCKDTPTTYGEATTLGTYMLAIKSTLTGADFLIADAAGGGRKTTISQQASISVTASGAATHICLMDVSAKLLYVTTCTSQALTSGNTVTIPAWTITIGDPT</sequence>
<protein>
    <submittedName>
        <fullName evidence="1">Uncharacterized protein</fullName>
    </submittedName>
</protein>
<evidence type="ECO:0000313" key="2">
    <source>
        <dbReference type="EMBL" id="QJA80043.1"/>
    </source>
</evidence>